<name>A0ABN7YK35_9BURK</name>
<evidence type="ECO:0000313" key="1">
    <source>
        <dbReference type="EMBL" id="CAG9172726.1"/>
    </source>
</evidence>
<reference evidence="1 2" key="1">
    <citation type="submission" date="2021-08" db="EMBL/GenBank/DDBJ databases">
        <authorList>
            <person name="Peeters C."/>
        </authorList>
    </citation>
    <scope>NUCLEOTIDE SEQUENCE [LARGE SCALE GENOMIC DNA]</scope>
    <source>
        <strain evidence="1 2">LMG 21510</strain>
    </source>
</reference>
<dbReference type="EMBL" id="CAJZAH010000002">
    <property type="protein sequence ID" value="CAG9172726.1"/>
    <property type="molecule type" value="Genomic_DNA"/>
</dbReference>
<evidence type="ECO:0000313" key="2">
    <source>
        <dbReference type="Proteomes" id="UP000721236"/>
    </source>
</evidence>
<comment type="caution">
    <text evidence="1">The sequence shown here is derived from an EMBL/GenBank/DDBJ whole genome shotgun (WGS) entry which is preliminary data.</text>
</comment>
<dbReference type="Proteomes" id="UP000721236">
    <property type="component" value="Unassembled WGS sequence"/>
</dbReference>
<organism evidence="1 2">
    <name type="scientific">Cupriavidus respiraculi</name>
    <dbReference type="NCBI Taxonomy" id="195930"/>
    <lineage>
        <taxon>Bacteria</taxon>
        <taxon>Pseudomonadati</taxon>
        <taxon>Pseudomonadota</taxon>
        <taxon>Betaproteobacteria</taxon>
        <taxon>Burkholderiales</taxon>
        <taxon>Burkholderiaceae</taxon>
        <taxon>Cupriavidus</taxon>
    </lineage>
</organism>
<proteinExistence type="predicted"/>
<accession>A0ABN7YK35</accession>
<dbReference type="RefSeq" id="WP_224041540.1">
    <property type="nucleotide sequence ID" value="NZ_CAJZAH010000002.1"/>
</dbReference>
<gene>
    <name evidence="1" type="ORF">LMG21510_02052</name>
</gene>
<sequence>MNLASTVNSTLIAYAAQMAAQMAAQQRAAQTEAAATSPVEPEPAEMDFRVDLLERVRASEPMEVLAHYGGQFA</sequence>
<protein>
    <submittedName>
        <fullName evidence="1">Uncharacterized protein</fullName>
    </submittedName>
</protein>
<keyword evidence="2" id="KW-1185">Reference proteome</keyword>